<gene>
    <name evidence="1" type="ORF">GCM10009007_13520</name>
</gene>
<sequence length="178" mass="20376">MQRMYQFTYDSLDHMSTVLLVVMSDGEIMLVNRDTQRLFDSDASDLATLLQGVGANWAKPESTTSPRLNLQQGIELQRDDGQIFVLHVTTVSFETMGLNAQDYANKQNDTVWVIHFLDFSDERLAQSQRTDLIELLSHDLRSPRWLFCLCSHYKNATPRLSEDELHAKIAACVQHTLD</sequence>
<comment type="caution">
    <text evidence="1">The sequence shown here is derived from an EMBL/GenBank/DDBJ whole genome shotgun (WGS) entry which is preliminary data.</text>
</comment>
<evidence type="ECO:0000313" key="2">
    <source>
        <dbReference type="Proteomes" id="UP000614287"/>
    </source>
</evidence>
<keyword evidence="2" id="KW-1185">Reference proteome</keyword>
<evidence type="ECO:0008006" key="3">
    <source>
        <dbReference type="Google" id="ProtNLM"/>
    </source>
</evidence>
<reference evidence="1" key="1">
    <citation type="journal article" date="2014" name="Int. J. Syst. Evol. Microbiol.">
        <title>Complete genome sequence of Corynebacterium casei LMG S-19264T (=DSM 44701T), isolated from a smear-ripened cheese.</title>
        <authorList>
            <consortium name="US DOE Joint Genome Institute (JGI-PGF)"/>
            <person name="Walter F."/>
            <person name="Albersmeier A."/>
            <person name="Kalinowski J."/>
            <person name="Ruckert C."/>
        </authorList>
    </citation>
    <scope>NUCLEOTIDE SEQUENCE</scope>
    <source>
        <strain evidence="1">KCTC 32501</strain>
    </source>
</reference>
<dbReference type="AlphaFoldDB" id="A0A8J3FZF7"/>
<reference evidence="1" key="2">
    <citation type="submission" date="2020-09" db="EMBL/GenBank/DDBJ databases">
        <authorList>
            <person name="Sun Q."/>
            <person name="Kim S."/>
        </authorList>
    </citation>
    <scope>NUCLEOTIDE SEQUENCE</scope>
    <source>
        <strain evidence="1">KCTC 32501</strain>
    </source>
</reference>
<proteinExistence type="predicted"/>
<evidence type="ECO:0000313" key="1">
    <source>
        <dbReference type="EMBL" id="GHA73719.1"/>
    </source>
</evidence>
<name>A0A8J3FZF7_9BURK</name>
<organism evidence="1 2">
    <name type="scientific">Formosimonas limnophila</name>
    <dbReference type="NCBI Taxonomy" id="1384487"/>
    <lineage>
        <taxon>Bacteria</taxon>
        <taxon>Pseudomonadati</taxon>
        <taxon>Pseudomonadota</taxon>
        <taxon>Betaproteobacteria</taxon>
        <taxon>Burkholderiales</taxon>
        <taxon>Burkholderiaceae</taxon>
        <taxon>Formosimonas</taxon>
    </lineage>
</organism>
<dbReference type="Proteomes" id="UP000614287">
    <property type="component" value="Unassembled WGS sequence"/>
</dbReference>
<accession>A0A8J3FZF7</accession>
<dbReference type="EMBL" id="BMZG01000006">
    <property type="protein sequence ID" value="GHA73719.1"/>
    <property type="molecule type" value="Genomic_DNA"/>
</dbReference>
<protein>
    <recommendedName>
        <fullName evidence="3">PAS domain-containing protein</fullName>
    </recommendedName>
</protein>